<evidence type="ECO:0000256" key="1">
    <source>
        <dbReference type="SAM" id="MobiDB-lite"/>
    </source>
</evidence>
<evidence type="ECO:0000313" key="3">
    <source>
        <dbReference type="Proteomes" id="UP001445335"/>
    </source>
</evidence>
<gene>
    <name evidence="2" type="ORF">WJX81_006449</name>
</gene>
<name>A0AAW1RDM1_9CHLO</name>
<protein>
    <submittedName>
        <fullName evidence="2">Uncharacterized protein</fullName>
    </submittedName>
</protein>
<proteinExistence type="predicted"/>
<evidence type="ECO:0000313" key="2">
    <source>
        <dbReference type="EMBL" id="KAK9831371.1"/>
    </source>
</evidence>
<dbReference type="AlphaFoldDB" id="A0AAW1RDM1"/>
<feature type="compositionally biased region" description="Basic and acidic residues" evidence="1">
    <location>
        <begin position="9"/>
        <end position="28"/>
    </location>
</feature>
<organism evidence="2 3">
    <name type="scientific">Elliptochloris bilobata</name>
    <dbReference type="NCBI Taxonomy" id="381761"/>
    <lineage>
        <taxon>Eukaryota</taxon>
        <taxon>Viridiplantae</taxon>
        <taxon>Chlorophyta</taxon>
        <taxon>core chlorophytes</taxon>
        <taxon>Trebouxiophyceae</taxon>
        <taxon>Trebouxiophyceae incertae sedis</taxon>
        <taxon>Elliptochloris clade</taxon>
        <taxon>Elliptochloris</taxon>
    </lineage>
</organism>
<keyword evidence="3" id="KW-1185">Reference proteome</keyword>
<comment type="caution">
    <text evidence="2">The sequence shown here is derived from an EMBL/GenBank/DDBJ whole genome shotgun (WGS) entry which is preliminary data.</text>
</comment>
<dbReference type="EMBL" id="JALJOU010000047">
    <property type="protein sequence ID" value="KAK9831371.1"/>
    <property type="molecule type" value="Genomic_DNA"/>
</dbReference>
<reference evidence="2 3" key="1">
    <citation type="journal article" date="2024" name="Nat. Commun.">
        <title>Phylogenomics reveals the evolutionary origins of lichenization in chlorophyte algae.</title>
        <authorList>
            <person name="Puginier C."/>
            <person name="Libourel C."/>
            <person name="Otte J."/>
            <person name="Skaloud P."/>
            <person name="Haon M."/>
            <person name="Grisel S."/>
            <person name="Petersen M."/>
            <person name="Berrin J.G."/>
            <person name="Delaux P.M."/>
            <person name="Dal Grande F."/>
            <person name="Keller J."/>
        </authorList>
    </citation>
    <scope>NUCLEOTIDE SEQUENCE [LARGE SCALE GENOMIC DNA]</scope>
    <source>
        <strain evidence="2 3">SAG 245.80</strain>
    </source>
</reference>
<accession>A0AAW1RDM1</accession>
<sequence>MEDPLTADFPRRNADEEEEREKAQEWNEHPLAPPVLQWCNEATAPATAQQPVSVLVLAVGAAACVLVRQCCEYEQSRACGELILPEPDTAADGADAPPRRAPEPCSLESFIYRHTLFPVERVAKKEQA</sequence>
<dbReference type="Proteomes" id="UP001445335">
    <property type="component" value="Unassembled WGS sequence"/>
</dbReference>
<feature type="region of interest" description="Disordered" evidence="1">
    <location>
        <begin position="1"/>
        <end position="29"/>
    </location>
</feature>